<dbReference type="PROSITE" id="PS00973">
    <property type="entry name" value="USP_2"/>
    <property type="match status" value="1"/>
</dbReference>
<dbReference type="PROSITE" id="PS00972">
    <property type="entry name" value="USP_1"/>
    <property type="match status" value="1"/>
</dbReference>
<comment type="similarity">
    <text evidence="2">Belongs to the peptidase C19 family. USP14/UBP6 subfamily.</text>
</comment>
<organism evidence="11 12">
    <name type="scientific">Tropilaelaps mercedesae</name>
    <dbReference type="NCBI Taxonomy" id="418985"/>
    <lineage>
        <taxon>Eukaryota</taxon>
        <taxon>Metazoa</taxon>
        <taxon>Ecdysozoa</taxon>
        <taxon>Arthropoda</taxon>
        <taxon>Chelicerata</taxon>
        <taxon>Arachnida</taxon>
        <taxon>Acari</taxon>
        <taxon>Parasitiformes</taxon>
        <taxon>Mesostigmata</taxon>
        <taxon>Gamasina</taxon>
        <taxon>Dermanyssoidea</taxon>
        <taxon>Laelapidae</taxon>
        <taxon>Tropilaelaps</taxon>
    </lineage>
</organism>
<dbReference type="STRING" id="418985.A0A1V9X5Z7"/>
<evidence type="ECO:0000256" key="3">
    <source>
        <dbReference type="ARBA" id="ARBA00022670"/>
    </source>
</evidence>
<evidence type="ECO:0000256" key="5">
    <source>
        <dbReference type="ARBA" id="ARBA00022801"/>
    </source>
</evidence>
<reference evidence="11 12" key="1">
    <citation type="journal article" date="2017" name="Gigascience">
        <title>Draft genome of the honey bee ectoparasitic mite, Tropilaelaps mercedesae, is shaped by the parasitic life history.</title>
        <authorList>
            <person name="Dong X."/>
            <person name="Armstrong S.D."/>
            <person name="Xia D."/>
            <person name="Makepeace B.L."/>
            <person name="Darby A.C."/>
            <person name="Kadowaki T."/>
        </authorList>
    </citation>
    <scope>NUCLEOTIDE SEQUENCE [LARGE SCALE GENOMIC DNA]</scope>
    <source>
        <strain evidence="11">Wuxi-XJTLU</strain>
    </source>
</reference>
<evidence type="ECO:0000256" key="4">
    <source>
        <dbReference type="ARBA" id="ARBA00022786"/>
    </source>
</evidence>
<protein>
    <recommendedName>
        <fullName evidence="7">Ubiquitin carboxyl-terminal hydrolase</fullName>
        <ecNumber evidence="7">3.4.19.12</ecNumber>
    </recommendedName>
</protein>
<dbReference type="GO" id="GO:0016579">
    <property type="term" value="P:protein deubiquitination"/>
    <property type="evidence" value="ECO:0007669"/>
    <property type="project" value="InterPro"/>
</dbReference>
<dbReference type="PANTHER" id="PTHR43982">
    <property type="entry name" value="UBIQUITIN CARBOXYL-TERMINAL HYDROLASE"/>
    <property type="match status" value="1"/>
</dbReference>
<feature type="compositionally biased region" description="Basic and acidic residues" evidence="8">
    <location>
        <begin position="410"/>
        <end position="423"/>
    </location>
</feature>
<dbReference type="GO" id="GO:0043161">
    <property type="term" value="P:proteasome-mediated ubiquitin-dependent protein catabolic process"/>
    <property type="evidence" value="ECO:0007669"/>
    <property type="project" value="InterPro"/>
</dbReference>
<keyword evidence="5 7" id="KW-0378">Hydrolase</keyword>
<feature type="domain" description="USP" evidence="10">
    <location>
        <begin position="124"/>
        <end position="505"/>
    </location>
</feature>
<dbReference type="InterPro" id="IPR044635">
    <property type="entry name" value="UBP14-like"/>
</dbReference>
<keyword evidence="4 7" id="KW-0833">Ubl conjugation pathway</keyword>
<dbReference type="InParanoid" id="A0A1V9X5Z7"/>
<keyword evidence="3 7" id="KW-0645">Protease</keyword>
<dbReference type="PANTHER" id="PTHR43982:SF1">
    <property type="entry name" value="UBIQUITIN CARBOXYL-TERMINAL HYDROLASE 14"/>
    <property type="match status" value="1"/>
</dbReference>
<dbReference type="SUPFAM" id="SSF54001">
    <property type="entry name" value="Cysteine proteinases"/>
    <property type="match status" value="1"/>
</dbReference>
<dbReference type="SMART" id="SM00213">
    <property type="entry name" value="UBQ"/>
    <property type="match status" value="1"/>
</dbReference>
<proteinExistence type="inferred from homology"/>
<dbReference type="Proteomes" id="UP000192247">
    <property type="component" value="Unassembled WGS sequence"/>
</dbReference>
<dbReference type="Gene3D" id="3.10.20.90">
    <property type="entry name" value="Phosphatidylinositol 3-kinase Catalytic Subunit, Chain A, domain 1"/>
    <property type="match status" value="1"/>
</dbReference>
<evidence type="ECO:0000313" key="12">
    <source>
        <dbReference type="Proteomes" id="UP000192247"/>
    </source>
</evidence>
<dbReference type="InterPro" id="IPR028889">
    <property type="entry name" value="USP"/>
</dbReference>
<evidence type="ECO:0000256" key="1">
    <source>
        <dbReference type="ARBA" id="ARBA00000707"/>
    </source>
</evidence>
<dbReference type="GO" id="GO:0061136">
    <property type="term" value="P:regulation of proteasomal protein catabolic process"/>
    <property type="evidence" value="ECO:0007669"/>
    <property type="project" value="TreeGrafter"/>
</dbReference>
<evidence type="ECO:0000256" key="7">
    <source>
        <dbReference type="RuleBase" id="RU366025"/>
    </source>
</evidence>
<evidence type="ECO:0000259" key="10">
    <source>
        <dbReference type="PROSITE" id="PS50235"/>
    </source>
</evidence>
<dbReference type="FunCoup" id="A0A1V9X5Z7">
    <property type="interactions" value="2033"/>
</dbReference>
<dbReference type="CDD" id="cd16104">
    <property type="entry name" value="Ubl_USP14_like"/>
    <property type="match status" value="1"/>
</dbReference>
<dbReference type="EMBL" id="MNPL01023492">
    <property type="protein sequence ID" value="OQR68702.1"/>
    <property type="molecule type" value="Genomic_DNA"/>
</dbReference>
<comment type="caution">
    <text evidence="11">The sequence shown here is derived from an EMBL/GenBank/DDBJ whole genome shotgun (WGS) entry which is preliminary data.</text>
</comment>
<evidence type="ECO:0000259" key="9">
    <source>
        <dbReference type="PROSITE" id="PS50053"/>
    </source>
</evidence>
<accession>A0A1V9X5Z7</accession>
<gene>
    <name evidence="11" type="ORF">BIW11_12738</name>
</gene>
<evidence type="ECO:0000256" key="8">
    <source>
        <dbReference type="SAM" id="MobiDB-lite"/>
    </source>
</evidence>
<evidence type="ECO:0000313" key="11">
    <source>
        <dbReference type="EMBL" id="OQR68702.1"/>
    </source>
</evidence>
<keyword evidence="6 7" id="KW-0788">Thiol protease</keyword>
<dbReference type="PROSITE" id="PS50235">
    <property type="entry name" value="USP_3"/>
    <property type="match status" value="1"/>
</dbReference>
<dbReference type="AlphaFoldDB" id="A0A1V9X5Z7"/>
<dbReference type="EC" id="3.4.19.12" evidence="7"/>
<feature type="domain" description="Ubiquitin-like" evidence="9">
    <location>
        <begin position="25"/>
        <end position="91"/>
    </location>
</feature>
<name>A0A1V9X5Z7_9ACAR</name>
<dbReference type="SUPFAM" id="SSF54236">
    <property type="entry name" value="Ubiquitin-like"/>
    <property type="match status" value="1"/>
</dbReference>
<sequence length="510" mass="57312">MATSGAAAALNRCTVGDLSERMDALKVKVKWGKEVYDVEVDLKEDPEVFRAQLFALTGVIPDRQKVMFKGAILKDSWDSMKLKEGVTVLMMGTKDDVPQAPTEKTVFMEDMDDSEISTAFKLPTGLTNLGNTCYMNAVVQCFKTVPELTGQLEKFTGEVQLAHPSAKTLTSALRDLYRNMGSSCTTAPLVLLHALHTLFPRFAEKGEHGVNMQQDANECWTEMMRMLQQQLQPIEHVGLDVTKNDKAATTTSTVNQKNLIDQLFGGKLNVSLKCMESEEELETQSTEDFLQLSCFISSDVRYLIAGLKLRMQESITKMSSTLNRDAVYQKTSKICRLPAYLTVNLVRFFYKEKQSVSAKILKNVAFPMMLDVYELCETDLQQRLLPQREKFKKWDCEQTEKKIQGAGEDGSNKADDAEQESHAEPFSFEDDPGSNNSGFYQLKAVLTHKGRSSSSGHYVAWIRSHHKEWFKCDDDVVTVVPKEEILKLGGGGDWHVAYVLLYGPRILGQE</sequence>
<dbReference type="FunFam" id="3.90.70.10:FF:000032">
    <property type="entry name" value="Ubiquitin carboxyl-terminal hydrolase 14"/>
    <property type="match status" value="1"/>
</dbReference>
<evidence type="ECO:0000256" key="2">
    <source>
        <dbReference type="ARBA" id="ARBA00008739"/>
    </source>
</evidence>
<dbReference type="PROSITE" id="PS50053">
    <property type="entry name" value="UBIQUITIN_2"/>
    <property type="match status" value="1"/>
</dbReference>
<dbReference type="GO" id="GO:0004843">
    <property type="term" value="F:cysteine-type deubiquitinase activity"/>
    <property type="evidence" value="ECO:0007669"/>
    <property type="project" value="UniProtKB-UniRule"/>
</dbReference>
<dbReference type="Pfam" id="PF00443">
    <property type="entry name" value="UCH"/>
    <property type="match status" value="1"/>
</dbReference>
<comment type="catalytic activity">
    <reaction evidence="1 7">
        <text>Thiol-dependent hydrolysis of ester, thioester, amide, peptide and isopeptide bonds formed by the C-terminal Gly of ubiquitin (a 76-residue protein attached to proteins as an intracellular targeting signal).</text>
        <dbReference type="EC" id="3.4.19.12"/>
    </reaction>
</comment>
<dbReference type="InterPro" id="IPR001394">
    <property type="entry name" value="Peptidase_C19_UCH"/>
</dbReference>
<dbReference type="InterPro" id="IPR000626">
    <property type="entry name" value="Ubiquitin-like_dom"/>
</dbReference>
<keyword evidence="12" id="KW-1185">Reference proteome</keyword>
<dbReference type="GO" id="GO:0070628">
    <property type="term" value="F:proteasome binding"/>
    <property type="evidence" value="ECO:0007669"/>
    <property type="project" value="TreeGrafter"/>
</dbReference>
<dbReference type="OrthoDB" id="333239at2759"/>
<dbReference type="InterPro" id="IPR038765">
    <property type="entry name" value="Papain-like_cys_pep_sf"/>
</dbReference>
<dbReference type="CDD" id="cd02657">
    <property type="entry name" value="Peptidase_C19A"/>
    <property type="match status" value="1"/>
</dbReference>
<dbReference type="Gene3D" id="3.90.70.10">
    <property type="entry name" value="Cysteine proteinases"/>
    <property type="match status" value="1"/>
</dbReference>
<feature type="region of interest" description="Disordered" evidence="8">
    <location>
        <begin position="403"/>
        <end position="435"/>
    </location>
</feature>
<dbReference type="InterPro" id="IPR018200">
    <property type="entry name" value="USP_CS"/>
</dbReference>
<dbReference type="Pfam" id="PF00240">
    <property type="entry name" value="ubiquitin"/>
    <property type="match status" value="1"/>
</dbReference>
<dbReference type="InterPro" id="IPR029071">
    <property type="entry name" value="Ubiquitin-like_domsf"/>
</dbReference>
<evidence type="ECO:0000256" key="6">
    <source>
        <dbReference type="ARBA" id="ARBA00022807"/>
    </source>
</evidence>